<dbReference type="OrthoDB" id="4487429at2759"/>
<evidence type="ECO:0000313" key="1">
    <source>
        <dbReference type="EMBL" id="EPE25369.1"/>
    </source>
</evidence>
<dbReference type="eggNOG" id="ENOG502SQRY">
    <property type="taxonomic scope" value="Eukaryota"/>
</dbReference>
<reference evidence="1 2" key="1">
    <citation type="journal article" date="2013" name="BMC Genomics">
        <title>Genomics-driven discovery of the pneumocandin biosynthetic gene cluster in the fungus Glarea lozoyensis.</title>
        <authorList>
            <person name="Chen L."/>
            <person name="Yue Q."/>
            <person name="Zhang X."/>
            <person name="Xiang M."/>
            <person name="Wang C."/>
            <person name="Li S."/>
            <person name="Che Y."/>
            <person name="Ortiz-Lopez F.J."/>
            <person name="Bills G.F."/>
            <person name="Liu X."/>
            <person name="An Z."/>
        </authorList>
    </citation>
    <scope>NUCLEOTIDE SEQUENCE [LARGE SCALE GENOMIC DNA]</scope>
    <source>
        <strain evidence="2">ATCC 20868 / MF5171</strain>
    </source>
</reference>
<dbReference type="KEGG" id="glz:GLAREA_01281"/>
<keyword evidence="2" id="KW-1185">Reference proteome</keyword>
<evidence type="ECO:0000313" key="2">
    <source>
        <dbReference type="Proteomes" id="UP000016922"/>
    </source>
</evidence>
<protein>
    <submittedName>
        <fullName evidence="1">Uncharacterized protein</fullName>
    </submittedName>
</protein>
<dbReference type="AlphaFoldDB" id="S3CJH8"/>
<dbReference type="EMBL" id="KE145371">
    <property type="protein sequence ID" value="EPE25369.1"/>
    <property type="molecule type" value="Genomic_DNA"/>
</dbReference>
<organism evidence="1 2">
    <name type="scientific">Glarea lozoyensis (strain ATCC 20868 / MF5171)</name>
    <dbReference type="NCBI Taxonomy" id="1116229"/>
    <lineage>
        <taxon>Eukaryota</taxon>
        <taxon>Fungi</taxon>
        <taxon>Dikarya</taxon>
        <taxon>Ascomycota</taxon>
        <taxon>Pezizomycotina</taxon>
        <taxon>Leotiomycetes</taxon>
        <taxon>Helotiales</taxon>
        <taxon>Helotiaceae</taxon>
        <taxon>Glarea</taxon>
    </lineage>
</organism>
<dbReference type="Proteomes" id="UP000016922">
    <property type="component" value="Unassembled WGS sequence"/>
</dbReference>
<gene>
    <name evidence="1" type="ORF">GLAREA_01281</name>
</gene>
<dbReference type="HOGENOM" id="CLU_1315281_0_0_1"/>
<dbReference type="GeneID" id="19460339"/>
<dbReference type="OMA" id="MRISFAM"/>
<proteinExistence type="predicted"/>
<name>S3CJH8_GLAL2</name>
<dbReference type="RefSeq" id="XP_008086688.1">
    <property type="nucleotide sequence ID" value="XM_008088497.1"/>
</dbReference>
<accession>S3CJH8</accession>
<sequence length="202" mass="23686">MTFQQPIFTDPNWKGGPVDSYYEDDPIYRLALNDIGARNAVFCWPSVGGIIINDNLTPVELEFLSLPRFHEVLRPEVDSENITLEDAFCRRLRLTGGKWFADYFDYVGAQRAARRPTTPEEDEVLHIGWPEDKKGVWVLRQKDKRDRWEEMWRMQNAFTMDERCKTLHMSGATFFENPRDCEYIRPLLDGFGYVPGRRNGEL</sequence>